<dbReference type="GO" id="GO:0016491">
    <property type="term" value="F:oxidoreductase activity"/>
    <property type="evidence" value="ECO:0007669"/>
    <property type="project" value="InterPro"/>
</dbReference>
<dbReference type="PROSITE" id="PS51384">
    <property type="entry name" value="FAD_FR"/>
    <property type="match status" value="1"/>
</dbReference>
<dbReference type="InterPro" id="IPR007037">
    <property type="entry name" value="SIP_rossman_dom"/>
</dbReference>
<dbReference type="Pfam" id="PF04954">
    <property type="entry name" value="SIP"/>
    <property type="match status" value="1"/>
</dbReference>
<dbReference type="EMBL" id="CP001778">
    <property type="protein sequence ID" value="ADD43520.1"/>
    <property type="molecule type" value="Genomic_DNA"/>
</dbReference>
<sequence length="311" mass="34238">MSTVTTEIPSWRTFPVTVRRLRRLSPSFLRVTFTGDDLDRFADNGFDVRVKLLLPAPACGLSKLPDGADWFTKLRALPVEEQCPLRTYTVRAVRQTRREVDVDIVIHPEAPGGDGPVATWARRIQTGDEIVLLGPNGEFDGFHGGMDFQPPDSTHRVLIVGDETAVPAACAIVERLPGHIETQVLLEVPETADARAIEADLPETPACVRVAVLPRDGAEHGAKLIPAVREVMTRLLPHTASGTEVEDVDVDTTLLWESPGAEARTSHGLYAWLAGEAAVIKTLRRHLVSERGVDRKSVAFMGYWRRGKAEY</sequence>
<dbReference type="KEGG" id="sna:Snas_3865"/>
<protein>
    <submittedName>
        <fullName evidence="2">FAD-binding 9 siderophore-interacting domain protein</fullName>
    </submittedName>
</protein>
<evidence type="ECO:0000313" key="2">
    <source>
        <dbReference type="EMBL" id="ADD43520.1"/>
    </source>
</evidence>
<dbReference type="CDD" id="cd06193">
    <property type="entry name" value="siderophore_interacting"/>
    <property type="match status" value="1"/>
</dbReference>
<dbReference type="Proteomes" id="UP000000844">
    <property type="component" value="Chromosome"/>
</dbReference>
<dbReference type="AlphaFoldDB" id="D3PYT7"/>
<dbReference type="HOGENOM" id="CLU_040923_2_0_11"/>
<dbReference type="SUPFAM" id="SSF63380">
    <property type="entry name" value="Riboflavin synthase domain-like"/>
    <property type="match status" value="1"/>
</dbReference>
<evidence type="ECO:0000259" key="1">
    <source>
        <dbReference type="PROSITE" id="PS51384"/>
    </source>
</evidence>
<accession>D3PYT7</accession>
<proteinExistence type="predicted"/>
<dbReference type="InterPro" id="IPR017927">
    <property type="entry name" value="FAD-bd_FR_type"/>
</dbReference>
<dbReference type="PANTHER" id="PTHR30157:SF0">
    <property type="entry name" value="NADPH-DEPENDENT FERRIC-CHELATE REDUCTASE"/>
    <property type="match status" value="1"/>
</dbReference>
<evidence type="ECO:0000313" key="3">
    <source>
        <dbReference type="Proteomes" id="UP000000844"/>
    </source>
</evidence>
<dbReference type="PANTHER" id="PTHR30157">
    <property type="entry name" value="FERRIC REDUCTASE, NADPH-DEPENDENT"/>
    <property type="match status" value="1"/>
</dbReference>
<organism evidence="2 3">
    <name type="scientific">Stackebrandtia nassauensis (strain DSM 44728 / CIP 108903 / NRRL B-16338 / NBRC 102104 / LLR-40K-21)</name>
    <dbReference type="NCBI Taxonomy" id="446470"/>
    <lineage>
        <taxon>Bacteria</taxon>
        <taxon>Bacillati</taxon>
        <taxon>Actinomycetota</taxon>
        <taxon>Actinomycetes</taxon>
        <taxon>Glycomycetales</taxon>
        <taxon>Glycomycetaceae</taxon>
        <taxon>Stackebrandtia</taxon>
    </lineage>
</organism>
<dbReference type="InterPro" id="IPR017938">
    <property type="entry name" value="Riboflavin_synthase-like_b-brl"/>
</dbReference>
<dbReference type="Gene3D" id="2.40.30.10">
    <property type="entry name" value="Translation factors"/>
    <property type="match status" value="1"/>
</dbReference>
<dbReference type="InterPro" id="IPR039374">
    <property type="entry name" value="SIP_fam"/>
</dbReference>
<dbReference type="STRING" id="446470.Snas_3865"/>
<dbReference type="Pfam" id="PF08021">
    <property type="entry name" value="FAD_binding_9"/>
    <property type="match status" value="1"/>
</dbReference>
<name>D3PYT7_STANL</name>
<dbReference type="OrthoDB" id="3291337at2"/>
<dbReference type="eggNOG" id="COG2375">
    <property type="taxonomic scope" value="Bacteria"/>
</dbReference>
<dbReference type="InterPro" id="IPR013113">
    <property type="entry name" value="SIP_FAD-bd"/>
</dbReference>
<feature type="domain" description="FAD-binding FR-type" evidence="1">
    <location>
        <begin position="11"/>
        <end position="142"/>
    </location>
</feature>
<reference evidence="2 3" key="1">
    <citation type="journal article" date="2009" name="Stand. Genomic Sci.">
        <title>Complete genome sequence of Stackebrandtia nassauensis type strain (LLR-40K-21).</title>
        <authorList>
            <person name="Munk C."/>
            <person name="Lapidus A."/>
            <person name="Copeland A."/>
            <person name="Jando M."/>
            <person name="Mayilraj S."/>
            <person name="Glavina Del Rio T."/>
            <person name="Nolan M."/>
            <person name="Chen F."/>
            <person name="Lucas S."/>
            <person name="Tice H."/>
            <person name="Cheng J.F."/>
            <person name="Han C."/>
            <person name="Detter J.C."/>
            <person name="Bruce D."/>
            <person name="Goodwin L."/>
            <person name="Chain P."/>
            <person name="Pitluck S."/>
            <person name="Goker M."/>
            <person name="Ovchinikova G."/>
            <person name="Pati A."/>
            <person name="Ivanova N."/>
            <person name="Mavromatis K."/>
            <person name="Chen A."/>
            <person name="Palaniappan K."/>
            <person name="Land M."/>
            <person name="Hauser L."/>
            <person name="Chang Y.J."/>
            <person name="Jeffries C.D."/>
            <person name="Bristow J."/>
            <person name="Eisen J.A."/>
            <person name="Markowitz V."/>
            <person name="Hugenholtz P."/>
            <person name="Kyrpides N.C."/>
            <person name="Klenk H.P."/>
        </authorList>
    </citation>
    <scope>NUCLEOTIDE SEQUENCE [LARGE SCALE GENOMIC DNA]</scope>
    <source>
        <strain evidence="3">DSM 44728 / CIP 108903 / NRRL B-16338 / NBRC 102104 / LLR-40K-21</strain>
    </source>
</reference>
<dbReference type="Gene3D" id="3.40.50.80">
    <property type="entry name" value="Nucleotide-binding domain of ferredoxin-NADP reductase (FNR) module"/>
    <property type="match status" value="1"/>
</dbReference>
<dbReference type="InterPro" id="IPR039261">
    <property type="entry name" value="FNR_nucleotide-bd"/>
</dbReference>
<gene>
    <name evidence="2" type="ordered locus">Snas_3865</name>
</gene>
<dbReference type="RefSeq" id="WP_013019091.1">
    <property type="nucleotide sequence ID" value="NC_013947.1"/>
</dbReference>
<keyword evidence="3" id="KW-1185">Reference proteome</keyword>